<protein>
    <submittedName>
        <fullName evidence="2">Uncharacterized protein</fullName>
    </submittedName>
</protein>
<evidence type="ECO:0000313" key="2">
    <source>
        <dbReference type="WBParaSite" id="L893_g24498.t1"/>
    </source>
</evidence>
<proteinExistence type="predicted"/>
<sequence length="110" mass="12033">MKTTVRATGSASTWPRVLLGGEGWMRDGRCGYGRRVRSAQRELPRTPRSGERSNALLTALLRTSSGSRWSAPTKDRLSTTSASVKPATPIITAIEYVAFLIPLTMCHADR</sequence>
<dbReference type="WBParaSite" id="L893_g24498.t1">
    <property type="protein sequence ID" value="L893_g24498.t1"/>
    <property type="gene ID" value="L893_g24498"/>
</dbReference>
<keyword evidence="1" id="KW-1185">Reference proteome</keyword>
<accession>A0A1I7ZBH4</accession>
<dbReference type="Proteomes" id="UP000095287">
    <property type="component" value="Unplaced"/>
</dbReference>
<name>A0A1I7ZBH4_9BILA</name>
<reference evidence="2" key="1">
    <citation type="submission" date="2016-11" db="UniProtKB">
        <authorList>
            <consortium name="WormBaseParasite"/>
        </authorList>
    </citation>
    <scope>IDENTIFICATION</scope>
</reference>
<dbReference type="AlphaFoldDB" id="A0A1I7ZBH4"/>
<evidence type="ECO:0000313" key="1">
    <source>
        <dbReference type="Proteomes" id="UP000095287"/>
    </source>
</evidence>
<organism evidence="1 2">
    <name type="scientific">Steinernema glaseri</name>
    <dbReference type="NCBI Taxonomy" id="37863"/>
    <lineage>
        <taxon>Eukaryota</taxon>
        <taxon>Metazoa</taxon>
        <taxon>Ecdysozoa</taxon>
        <taxon>Nematoda</taxon>
        <taxon>Chromadorea</taxon>
        <taxon>Rhabditida</taxon>
        <taxon>Tylenchina</taxon>
        <taxon>Panagrolaimomorpha</taxon>
        <taxon>Strongyloidoidea</taxon>
        <taxon>Steinernematidae</taxon>
        <taxon>Steinernema</taxon>
    </lineage>
</organism>